<sequence length="85" mass="9553">QRERVGLMAMTPTHHILPIPAYDVAGDLIRPSAYHCSLQHAIVEVHFTLSHWAIVKAKCDVYRGEIQMICVLVPPTGPSPIDRKR</sequence>
<dbReference type="AlphaFoldDB" id="A0A0C9ZKJ6"/>
<reference evidence="1 2" key="1">
    <citation type="submission" date="2014-04" db="EMBL/GenBank/DDBJ databases">
        <authorList>
            <consortium name="DOE Joint Genome Institute"/>
            <person name="Kuo A."/>
            <person name="Kohler A."/>
            <person name="Costa M.D."/>
            <person name="Nagy L.G."/>
            <person name="Floudas D."/>
            <person name="Copeland A."/>
            <person name="Barry K.W."/>
            <person name="Cichocki N."/>
            <person name="Veneault-Fourrey C."/>
            <person name="LaButti K."/>
            <person name="Lindquist E.A."/>
            <person name="Lipzen A."/>
            <person name="Lundell T."/>
            <person name="Morin E."/>
            <person name="Murat C."/>
            <person name="Sun H."/>
            <person name="Tunlid A."/>
            <person name="Henrissat B."/>
            <person name="Grigoriev I.V."/>
            <person name="Hibbett D.S."/>
            <person name="Martin F."/>
            <person name="Nordberg H.P."/>
            <person name="Cantor M.N."/>
            <person name="Hua S.X."/>
        </authorList>
    </citation>
    <scope>NUCLEOTIDE SEQUENCE [LARGE SCALE GENOMIC DNA]</scope>
    <source>
        <strain evidence="1 2">441</strain>
    </source>
</reference>
<name>A0A0C9ZKJ6_9AGAM</name>
<reference evidence="2" key="2">
    <citation type="submission" date="2015-01" db="EMBL/GenBank/DDBJ databases">
        <title>Evolutionary Origins and Diversification of the Mycorrhizal Mutualists.</title>
        <authorList>
            <consortium name="DOE Joint Genome Institute"/>
            <consortium name="Mycorrhizal Genomics Consortium"/>
            <person name="Kohler A."/>
            <person name="Kuo A."/>
            <person name="Nagy L.G."/>
            <person name="Floudas D."/>
            <person name="Copeland A."/>
            <person name="Barry K.W."/>
            <person name="Cichocki N."/>
            <person name="Veneault-Fourrey C."/>
            <person name="LaButti K."/>
            <person name="Lindquist E.A."/>
            <person name="Lipzen A."/>
            <person name="Lundell T."/>
            <person name="Morin E."/>
            <person name="Murat C."/>
            <person name="Riley R."/>
            <person name="Ohm R."/>
            <person name="Sun H."/>
            <person name="Tunlid A."/>
            <person name="Henrissat B."/>
            <person name="Grigoriev I.V."/>
            <person name="Hibbett D.S."/>
            <person name="Martin F."/>
        </authorList>
    </citation>
    <scope>NUCLEOTIDE SEQUENCE [LARGE SCALE GENOMIC DNA]</scope>
    <source>
        <strain evidence="2">441</strain>
    </source>
</reference>
<feature type="non-terminal residue" evidence="1">
    <location>
        <position position="1"/>
    </location>
</feature>
<feature type="non-terminal residue" evidence="1">
    <location>
        <position position="85"/>
    </location>
</feature>
<keyword evidence="2" id="KW-1185">Reference proteome</keyword>
<protein>
    <submittedName>
        <fullName evidence="1">Uncharacterized protein</fullName>
    </submittedName>
</protein>
<evidence type="ECO:0000313" key="2">
    <source>
        <dbReference type="Proteomes" id="UP000054018"/>
    </source>
</evidence>
<dbReference type="OrthoDB" id="2685767at2759"/>
<proteinExistence type="predicted"/>
<dbReference type="HOGENOM" id="CLU_149497_0_0_1"/>
<gene>
    <name evidence="1" type="ORF">PISMIDRAFT_45642</name>
</gene>
<accession>A0A0C9ZKJ6</accession>
<dbReference type="EMBL" id="KN833733">
    <property type="protein sequence ID" value="KIK22942.1"/>
    <property type="molecule type" value="Genomic_DNA"/>
</dbReference>
<evidence type="ECO:0000313" key="1">
    <source>
        <dbReference type="EMBL" id="KIK22942.1"/>
    </source>
</evidence>
<dbReference type="Proteomes" id="UP000054018">
    <property type="component" value="Unassembled WGS sequence"/>
</dbReference>
<organism evidence="1 2">
    <name type="scientific">Pisolithus microcarpus 441</name>
    <dbReference type="NCBI Taxonomy" id="765257"/>
    <lineage>
        <taxon>Eukaryota</taxon>
        <taxon>Fungi</taxon>
        <taxon>Dikarya</taxon>
        <taxon>Basidiomycota</taxon>
        <taxon>Agaricomycotina</taxon>
        <taxon>Agaricomycetes</taxon>
        <taxon>Agaricomycetidae</taxon>
        <taxon>Boletales</taxon>
        <taxon>Sclerodermatineae</taxon>
        <taxon>Pisolithaceae</taxon>
        <taxon>Pisolithus</taxon>
    </lineage>
</organism>